<organism evidence="1 2">
    <name type="scientific">Chryseobacterium profundimaris</name>
    <dbReference type="NCBI Taxonomy" id="1387275"/>
    <lineage>
        <taxon>Bacteria</taxon>
        <taxon>Pseudomonadati</taxon>
        <taxon>Bacteroidota</taxon>
        <taxon>Flavobacteriia</taxon>
        <taxon>Flavobacteriales</taxon>
        <taxon>Weeksellaceae</taxon>
        <taxon>Chryseobacterium group</taxon>
        <taxon>Chryseobacterium</taxon>
    </lineage>
</organism>
<name>A0ABY1PKJ4_9FLAO</name>
<keyword evidence="2" id="KW-1185">Reference proteome</keyword>
<comment type="caution">
    <text evidence="1">The sequence shown here is derived from an EMBL/GenBank/DDBJ whole genome shotgun (WGS) entry which is preliminary data.</text>
</comment>
<gene>
    <name evidence="1" type="ORF">SAMN06264346_12018</name>
</gene>
<accession>A0ABY1PKJ4</accession>
<dbReference type="Proteomes" id="UP001157960">
    <property type="component" value="Unassembled WGS sequence"/>
</dbReference>
<proteinExistence type="predicted"/>
<dbReference type="EMBL" id="FXTZ01000020">
    <property type="protein sequence ID" value="SMP35253.1"/>
    <property type="molecule type" value="Genomic_DNA"/>
</dbReference>
<sequence length="101" mass="12169">MFFIQEVDDFFFMVAGYIAGKENEEYSIFIDEFSKYLSKKYNFKQNVTYNLIIKSMTIYNDITLEILKDEMILFLQSKEAKSLKFMHQLYENKDIEVLLTK</sequence>
<evidence type="ECO:0000313" key="2">
    <source>
        <dbReference type="Proteomes" id="UP001157960"/>
    </source>
</evidence>
<reference evidence="1 2" key="1">
    <citation type="submission" date="2017-05" db="EMBL/GenBank/DDBJ databases">
        <authorList>
            <person name="Varghese N."/>
            <person name="Submissions S."/>
        </authorList>
    </citation>
    <scope>NUCLEOTIDE SEQUENCE [LARGE SCALE GENOMIC DNA]</scope>
    <source>
        <strain evidence="1 2">DSM 28214</strain>
    </source>
</reference>
<protein>
    <submittedName>
        <fullName evidence="1">Uncharacterized protein</fullName>
    </submittedName>
</protein>
<evidence type="ECO:0000313" key="1">
    <source>
        <dbReference type="EMBL" id="SMP35253.1"/>
    </source>
</evidence>